<dbReference type="EMBL" id="BART01007373">
    <property type="protein sequence ID" value="GAG56949.1"/>
    <property type="molecule type" value="Genomic_DNA"/>
</dbReference>
<protein>
    <submittedName>
        <fullName evidence="1">Uncharacterized protein</fullName>
    </submittedName>
</protein>
<accession>X0YL87</accession>
<gene>
    <name evidence="1" type="ORF">S01H4_16790</name>
</gene>
<reference evidence="1" key="1">
    <citation type="journal article" date="2014" name="Front. Microbiol.">
        <title>High frequency of phylogenetically diverse reductive dehalogenase-homologous genes in deep subseafloor sedimentary metagenomes.</title>
        <authorList>
            <person name="Kawai M."/>
            <person name="Futagami T."/>
            <person name="Toyoda A."/>
            <person name="Takaki Y."/>
            <person name="Nishi S."/>
            <person name="Hori S."/>
            <person name="Arai W."/>
            <person name="Tsubouchi T."/>
            <person name="Morono Y."/>
            <person name="Uchiyama I."/>
            <person name="Ito T."/>
            <person name="Fujiyama A."/>
            <person name="Inagaki F."/>
            <person name="Takami H."/>
        </authorList>
    </citation>
    <scope>NUCLEOTIDE SEQUENCE</scope>
    <source>
        <strain evidence="1">Expedition CK06-06</strain>
    </source>
</reference>
<comment type="caution">
    <text evidence="1">The sequence shown here is derived from an EMBL/GenBank/DDBJ whole genome shotgun (WGS) entry which is preliminary data.</text>
</comment>
<sequence>MISAYCVDGITIIRYAGYDSWNEPLATTDIDVKGKIEYKTRLVRNLKGEEVVSSAMVRFPEGIDADLGRILIHEDILKFDGVEHSILRIDKPKAFSNPIYEIYIA</sequence>
<dbReference type="AlphaFoldDB" id="X0YL87"/>
<proteinExistence type="predicted"/>
<evidence type="ECO:0000313" key="1">
    <source>
        <dbReference type="EMBL" id="GAG56949.1"/>
    </source>
</evidence>
<name>X0YL87_9ZZZZ</name>
<organism evidence="1">
    <name type="scientific">marine sediment metagenome</name>
    <dbReference type="NCBI Taxonomy" id="412755"/>
    <lineage>
        <taxon>unclassified sequences</taxon>
        <taxon>metagenomes</taxon>
        <taxon>ecological metagenomes</taxon>
    </lineage>
</organism>